<proteinExistence type="predicted"/>
<organism evidence="1 2">
    <name type="scientific">Sorangium cellulosum</name>
    <name type="common">Polyangium cellulosum</name>
    <dbReference type="NCBI Taxonomy" id="56"/>
    <lineage>
        <taxon>Bacteria</taxon>
        <taxon>Pseudomonadati</taxon>
        <taxon>Myxococcota</taxon>
        <taxon>Polyangia</taxon>
        <taxon>Polyangiales</taxon>
        <taxon>Polyangiaceae</taxon>
        <taxon>Sorangium</taxon>
    </lineage>
</organism>
<dbReference type="AlphaFoldDB" id="A0A4V0ND52"/>
<dbReference type="RefSeq" id="WP_129346778.1">
    <property type="nucleotide sequence ID" value="NZ_CP012670.1"/>
</dbReference>
<evidence type="ECO:0008006" key="3">
    <source>
        <dbReference type="Google" id="ProtNLM"/>
    </source>
</evidence>
<protein>
    <recommendedName>
        <fullName evidence="3">Fe-S oxidoreductase</fullName>
    </recommendedName>
</protein>
<reference evidence="1 2" key="1">
    <citation type="submission" date="2015-09" db="EMBL/GenBank/DDBJ databases">
        <title>Sorangium comparison.</title>
        <authorList>
            <person name="Zaburannyi N."/>
            <person name="Bunk B."/>
            <person name="Overmann J."/>
            <person name="Mueller R."/>
        </authorList>
    </citation>
    <scope>NUCLEOTIDE SEQUENCE [LARGE SCALE GENOMIC DNA]</scope>
    <source>
        <strain evidence="1 2">So ceGT47</strain>
    </source>
</reference>
<accession>A0A4V0ND52</accession>
<evidence type="ECO:0000313" key="1">
    <source>
        <dbReference type="EMBL" id="AUX21462.1"/>
    </source>
</evidence>
<dbReference type="OrthoDB" id="9810361at2"/>
<dbReference type="EMBL" id="CP012670">
    <property type="protein sequence ID" value="AUX21462.1"/>
    <property type="molecule type" value="Genomic_DNA"/>
</dbReference>
<dbReference type="InterPro" id="IPR005358">
    <property type="entry name" value="Puta_zinc/iron-chelating_dom"/>
</dbReference>
<dbReference type="Pfam" id="PF03692">
    <property type="entry name" value="CxxCxxCC"/>
    <property type="match status" value="1"/>
</dbReference>
<evidence type="ECO:0000313" key="2">
    <source>
        <dbReference type="Proteomes" id="UP000295781"/>
    </source>
</evidence>
<name>A0A4V0ND52_SORCE</name>
<sequence>MGRSTDDGGDALASLDAEIAARAEATAEAAGGWPCRAGCDLCCRRLARPPQLTRLEWARLRAAIDGLPASVRAEVRARMAAMPAAGPLVCPLLDDEHGRCRVYEARPIACRTYGFYVRREHDLVCDEVERHAAGRPVVWGNHASIDVRLERLAGAPRPLGAWLRDDERDGAG</sequence>
<dbReference type="Proteomes" id="UP000295781">
    <property type="component" value="Chromosome"/>
</dbReference>
<gene>
    <name evidence="1" type="ORF">SOCEGT47_019460</name>
</gene>